<evidence type="ECO:0000313" key="1">
    <source>
        <dbReference type="EMBL" id="MPN50551.1"/>
    </source>
</evidence>
<protein>
    <submittedName>
        <fullName evidence="1">Uncharacterized protein</fullName>
    </submittedName>
</protein>
<dbReference type="AlphaFoldDB" id="A0A645IGX6"/>
<dbReference type="EMBL" id="VSSQ01114830">
    <property type="protein sequence ID" value="MPN50551.1"/>
    <property type="molecule type" value="Genomic_DNA"/>
</dbReference>
<gene>
    <name evidence="1" type="ORF">SDC9_198178</name>
</gene>
<sequence>MKKALRNAPPVERAKLLQIDTDALLGKSKYGIISRVSDVERRVIRKNRLSAPAPLKMRMTRLLAKDCVEQ</sequence>
<comment type="caution">
    <text evidence="1">The sequence shown here is derived from an EMBL/GenBank/DDBJ whole genome shotgun (WGS) entry which is preliminary data.</text>
</comment>
<name>A0A645IGX6_9ZZZZ</name>
<proteinExistence type="predicted"/>
<reference evidence="1" key="1">
    <citation type="submission" date="2019-08" db="EMBL/GenBank/DDBJ databases">
        <authorList>
            <person name="Kucharzyk K."/>
            <person name="Murdoch R.W."/>
            <person name="Higgins S."/>
            <person name="Loffler F."/>
        </authorList>
    </citation>
    <scope>NUCLEOTIDE SEQUENCE</scope>
</reference>
<accession>A0A645IGX6</accession>
<organism evidence="1">
    <name type="scientific">bioreactor metagenome</name>
    <dbReference type="NCBI Taxonomy" id="1076179"/>
    <lineage>
        <taxon>unclassified sequences</taxon>
        <taxon>metagenomes</taxon>
        <taxon>ecological metagenomes</taxon>
    </lineage>
</organism>